<dbReference type="Proteomes" id="UP001224477">
    <property type="component" value="Unassembled WGS sequence"/>
</dbReference>
<gene>
    <name evidence="2" type="ORF">HX826_15000</name>
    <name evidence="1" type="ORF">RCO22_21745</name>
</gene>
<evidence type="ECO:0000313" key="1">
    <source>
        <dbReference type="EMBL" id="MDR0191579.1"/>
    </source>
</evidence>
<accession>A0AAJ3H4F4</accession>
<comment type="caution">
    <text evidence="2">The sequence shown here is derived from an EMBL/GenBank/DDBJ whole genome shotgun (WGS) entry which is preliminary data.</text>
</comment>
<evidence type="ECO:0000313" key="4">
    <source>
        <dbReference type="Proteomes" id="UP001224477"/>
    </source>
</evidence>
<dbReference type="Proteomes" id="UP000546584">
    <property type="component" value="Unassembled WGS sequence"/>
</dbReference>
<sequence length="45" mass="5084">MGRLPADEAGLIYGKLLAARFITAIEMYEPVSFMGDYRTEWQSAN</sequence>
<reference evidence="2 3" key="1">
    <citation type="submission" date="2020-04" db="EMBL/GenBank/DDBJ databases">
        <title>Molecular characterization of pseudomonads from Agaricus bisporus reveal novel blotch 2 pathogens in Western Europe.</title>
        <authorList>
            <person name="Taparia T."/>
            <person name="Krijger M."/>
            <person name="Haynes E."/>
            <person name="Elpinstone J.G."/>
            <person name="Noble R."/>
            <person name="Van Der Wolf J."/>
        </authorList>
    </citation>
    <scope>NUCLEOTIDE SEQUENCE [LARGE SCALE GENOMIC DNA]</scope>
    <source>
        <strain evidence="2 3">IPO3753</strain>
    </source>
</reference>
<name>A0AAJ3H4F4_9PSED</name>
<organism evidence="2 3">
    <name type="scientific">Pseudomonas yamanorum</name>
    <dbReference type="NCBI Taxonomy" id="515393"/>
    <lineage>
        <taxon>Bacteria</taxon>
        <taxon>Pseudomonadati</taxon>
        <taxon>Pseudomonadota</taxon>
        <taxon>Gammaproteobacteria</taxon>
        <taxon>Pseudomonadales</taxon>
        <taxon>Pseudomonadaceae</taxon>
        <taxon>Pseudomonas</taxon>
    </lineage>
</organism>
<reference evidence="1 4" key="2">
    <citation type="journal article" date="2023" name="Microbiol. Resour. Announc.">
        <title>Whole-genome sequence of Pseudomonas yamanorum OLsAu1 isolated from the edible ectomycorrhizal mushroom Lactarius sp. section Deliciosi.</title>
        <authorList>
            <person name="Ramirez-Mendoza R."/>
            <person name="Angeles-Argaiz R.E."/>
            <person name="Hernandez-Oaxaca D."/>
            <person name="Aguirre-Beltran L."/>
            <person name="Almaraz-Suarez J."/>
            <person name="Perez-Moreno J."/>
        </authorList>
    </citation>
    <scope>NUCLEOTIDE SEQUENCE [LARGE SCALE GENOMIC DNA]</scope>
    <source>
        <strain evidence="1 4">OLsAu1</strain>
    </source>
</reference>
<keyword evidence="4" id="KW-1185">Reference proteome</keyword>
<evidence type="ECO:0000313" key="2">
    <source>
        <dbReference type="EMBL" id="NWD43176.1"/>
    </source>
</evidence>
<dbReference type="RefSeq" id="WP_157721300.1">
    <property type="nucleotide sequence ID" value="NZ_CP012400.2"/>
</dbReference>
<dbReference type="EMBL" id="JACAQR010000019">
    <property type="protein sequence ID" value="NWD43176.1"/>
    <property type="molecule type" value="Genomic_DNA"/>
</dbReference>
<dbReference type="AlphaFoldDB" id="A0AAJ3H4F4"/>
<dbReference type="GeneID" id="93517056"/>
<protein>
    <submittedName>
        <fullName evidence="2">Uncharacterized protein</fullName>
    </submittedName>
</protein>
<dbReference type="EMBL" id="JAVGXC010000025">
    <property type="protein sequence ID" value="MDR0191579.1"/>
    <property type="molecule type" value="Genomic_DNA"/>
</dbReference>
<proteinExistence type="predicted"/>
<evidence type="ECO:0000313" key="3">
    <source>
        <dbReference type="Proteomes" id="UP000546584"/>
    </source>
</evidence>